<evidence type="ECO:0000256" key="3">
    <source>
        <dbReference type="ARBA" id="ARBA00022737"/>
    </source>
</evidence>
<dbReference type="SMART" id="SM00408">
    <property type="entry name" value="IGc2"/>
    <property type="match status" value="1"/>
</dbReference>
<evidence type="ECO:0000313" key="10">
    <source>
        <dbReference type="Proteomes" id="UP001152798"/>
    </source>
</evidence>
<dbReference type="FunFam" id="3.80.10.10:FF:000082">
    <property type="entry name" value="Leucine-rich repeat-containing 24"/>
    <property type="match status" value="1"/>
</dbReference>
<dbReference type="InterPro" id="IPR001611">
    <property type="entry name" value="Leu-rich_rpt"/>
</dbReference>
<keyword evidence="1" id="KW-0433">Leucine-rich repeat</keyword>
<dbReference type="SUPFAM" id="SSF52058">
    <property type="entry name" value="L domain-like"/>
    <property type="match status" value="1"/>
</dbReference>
<evidence type="ECO:0000256" key="4">
    <source>
        <dbReference type="ARBA" id="ARBA00023157"/>
    </source>
</evidence>
<dbReference type="Proteomes" id="UP001152798">
    <property type="component" value="Chromosome 2"/>
</dbReference>
<dbReference type="InterPro" id="IPR003599">
    <property type="entry name" value="Ig_sub"/>
</dbReference>
<dbReference type="EMBL" id="OV725078">
    <property type="protein sequence ID" value="CAH1393153.1"/>
    <property type="molecule type" value="Genomic_DNA"/>
</dbReference>
<keyword evidence="6" id="KW-1133">Transmembrane helix</keyword>
<keyword evidence="10" id="KW-1185">Reference proteome</keyword>
<keyword evidence="2 7" id="KW-0732">Signal</keyword>
<protein>
    <recommendedName>
        <fullName evidence="8">Ig-like domain-containing protein</fullName>
    </recommendedName>
</protein>
<dbReference type="InterPro" id="IPR007110">
    <property type="entry name" value="Ig-like_dom"/>
</dbReference>
<dbReference type="InterPro" id="IPR036179">
    <property type="entry name" value="Ig-like_dom_sf"/>
</dbReference>
<dbReference type="AlphaFoldDB" id="A0A9P0EAN8"/>
<feature type="region of interest" description="Disordered" evidence="5">
    <location>
        <begin position="599"/>
        <end position="618"/>
    </location>
</feature>
<dbReference type="InterPro" id="IPR032675">
    <property type="entry name" value="LRR_dom_sf"/>
</dbReference>
<dbReference type="SMART" id="SM00369">
    <property type="entry name" value="LRR_TYP"/>
    <property type="match status" value="6"/>
</dbReference>
<evidence type="ECO:0000313" key="9">
    <source>
        <dbReference type="EMBL" id="CAH1393153.1"/>
    </source>
</evidence>
<evidence type="ECO:0000256" key="6">
    <source>
        <dbReference type="SAM" id="Phobius"/>
    </source>
</evidence>
<evidence type="ECO:0000256" key="5">
    <source>
        <dbReference type="SAM" id="MobiDB-lite"/>
    </source>
</evidence>
<keyword evidence="3" id="KW-0677">Repeat</keyword>
<dbReference type="GO" id="GO:0071944">
    <property type="term" value="C:cell periphery"/>
    <property type="evidence" value="ECO:0007669"/>
    <property type="project" value="UniProtKB-ARBA"/>
</dbReference>
<keyword evidence="4" id="KW-1015">Disulfide bond</keyword>
<feature type="chain" id="PRO_5040507573" description="Ig-like domain-containing protein" evidence="7">
    <location>
        <begin position="22"/>
        <end position="730"/>
    </location>
</feature>
<dbReference type="InterPro" id="IPR003598">
    <property type="entry name" value="Ig_sub2"/>
</dbReference>
<evidence type="ECO:0000256" key="2">
    <source>
        <dbReference type="ARBA" id="ARBA00022729"/>
    </source>
</evidence>
<dbReference type="PROSITE" id="PS51450">
    <property type="entry name" value="LRR"/>
    <property type="match status" value="1"/>
</dbReference>
<dbReference type="Gene3D" id="3.80.10.10">
    <property type="entry name" value="Ribonuclease Inhibitor"/>
    <property type="match status" value="2"/>
</dbReference>
<dbReference type="Pfam" id="PF13855">
    <property type="entry name" value="LRR_8"/>
    <property type="match status" value="2"/>
</dbReference>
<feature type="domain" description="Ig-like" evidence="8">
    <location>
        <begin position="264"/>
        <end position="366"/>
    </location>
</feature>
<dbReference type="InterPro" id="IPR013783">
    <property type="entry name" value="Ig-like_fold"/>
</dbReference>
<reference evidence="9" key="1">
    <citation type="submission" date="2022-01" db="EMBL/GenBank/DDBJ databases">
        <authorList>
            <person name="King R."/>
        </authorList>
    </citation>
    <scope>NUCLEOTIDE SEQUENCE</scope>
</reference>
<dbReference type="SUPFAM" id="SSF48726">
    <property type="entry name" value="Immunoglobulin"/>
    <property type="match status" value="1"/>
</dbReference>
<dbReference type="SMART" id="SM00082">
    <property type="entry name" value="LRRCT"/>
    <property type="match status" value="1"/>
</dbReference>
<feature type="compositionally biased region" description="Low complexity" evidence="5">
    <location>
        <begin position="604"/>
        <end position="618"/>
    </location>
</feature>
<dbReference type="PANTHER" id="PTHR24366">
    <property type="entry name" value="IG(IMMUNOGLOBULIN) AND LRR(LEUCINE RICH REPEAT) DOMAINS"/>
    <property type="match status" value="1"/>
</dbReference>
<feature type="compositionally biased region" description="Acidic residues" evidence="5">
    <location>
        <begin position="719"/>
        <end position="730"/>
    </location>
</feature>
<dbReference type="OrthoDB" id="5954366at2759"/>
<dbReference type="Pfam" id="PF13927">
    <property type="entry name" value="Ig_3"/>
    <property type="match status" value="1"/>
</dbReference>
<proteinExistence type="predicted"/>
<accession>A0A9P0EAN8</accession>
<dbReference type="PANTHER" id="PTHR24366:SF96">
    <property type="entry name" value="LEUCINE RICH REPEAT CONTAINING 53"/>
    <property type="match status" value="1"/>
</dbReference>
<keyword evidence="6" id="KW-0812">Transmembrane</keyword>
<organism evidence="9 10">
    <name type="scientific">Nezara viridula</name>
    <name type="common">Southern green stink bug</name>
    <name type="synonym">Cimex viridulus</name>
    <dbReference type="NCBI Taxonomy" id="85310"/>
    <lineage>
        <taxon>Eukaryota</taxon>
        <taxon>Metazoa</taxon>
        <taxon>Ecdysozoa</taxon>
        <taxon>Arthropoda</taxon>
        <taxon>Hexapoda</taxon>
        <taxon>Insecta</taxon>
        <taxon>Pterygota</taxon>
        <taxon>Neoptera</taxon>
        <taxon>Paraneoptera</taxon>
        <taxon>Hemiptera</taxon>
        <taxon>Heteroptera</taxon>
        <taxon>Panheteroptera</taxon>
        <taxon>Pentatomomorpha</taxon>
        <taxon>Pentatomoidea</taxon>
        <taxon>Pentatomidae</taxon>
        <taxon>Pentatominae</taxon>
        <taxon>Nezara</taxon>
    </lineage>
</organism>
<gene>
    <name evidence="9" type="ORF">NEZAVI_LOCUS3864</name>
</gene>
<keyword evidence="6" id="KW-0472">Membrane</keyword>
<dbReference type="SMART" id="SM00409">
    <property type="entry name" value="IG"/>
    <property type="match status" value="1"/>
</dbReference>
<dbReference type="Gene3D" id="2.60.40.10">
    <property type="entry name" value="Immunoglobulins"/>
    <property type="match status" value="1"/>
</dbReference>
<feature type="compositionally biased region" description="Basic and acidic residues" evidence="5">
    <location>
        <begin position="678"/>
        <end position="688"/>
    </location>
</feature>
<evidence type="ECO:0000256" key="1">
    <source>
        <dbReference type="ARBA" id="ARBA00022614"/>
    </source>
</evidence>
<dbReference type="InterPro" id="IPR000483">
    <property type="entry name" value="Cys-rich_flank_reg_C"/>
</dbReference>
<evidence type="ECO:0000256" key="7">
    <source>
        <dbReference type="SAM" id="SignalP"/>
    </source>
</evidence>
<evidence type="ECO:0000259" key="8">
    <source>
        <dbReference type="PROSITE" id="PS50835"/>
    </source>
</evidence>
<feature type="signal peptide" evidence="7">
    <location>
        <begin position="1"/>
        <end position="21"/>
    </location>
</feature>
<dbReference type="PROSITE" id="PS50835">
    <property type="entry name" value="IG_LIKE"/>
    <property type="match status" value="1"/>
</dbReference>
<dbReference type="InterPro" id="IPR003591">
    <property type="entry name" value="Leu-rich_rpt_typical-subtyp"/>
</dbReference>
<feature type="region of interest" description="Disordered" evidence="5">
    <location>
        <begin position="625"/>
        <end position="730"/>
    </location>
</feature>
<sequence>MSDIAKTAVFFVFLGVAVVQPDDWTLCPAGCKCKWVSGRKTADCRKADLKRIPETFKSEIQSLDLSENNLDHLPDEAFKSVGLVNLHKVFLRKCNIKEIHRDTFKGLGILVEVDLSENRIHVLHPGTFRDNVRLRIFYFNENSIKRIEANLFVNLLHLQTVEMGDCEITEIDDKAFRNVSNLLNLKLNANKLTHLKLSTFSDLLKLRSLVLQDNPWNCNCHLRDFRNWVIERNLYAVPTSCTQPEHLRGKMWNVIDAKDFACKPKILWPPTGTSVSADNRDVSLGCKVTGDPMPEVHWVHNSKIISDSTKVKYSVNRYTIKTSLVGSSEQPDRWVNLTVNQVGLQDKGQFQCVAKSPGGLDERNVTLLVYADNDGFIGVGSVNDSWPLIIGLCTGMAALLIIILLLCCWYCCRHKQSQSKKSATAMPANGDVMHHITPSNEQEKSLLTVNPVQKPPRRYEAQINNDAVEISELNRKLLDENSLQGNTCPTEEENSIECLDIRQEGANVEKPVSEAHPPDLLSFPSRSHNISPASSSTSNGFDNLSRASLYPAMQQSILNPSVHYNCGTLPYSRSHSPFSPTAPIVLPRQGYVTIPRRPRVPSWSSAPTPSLLDDPLSPIKAEPVYDNLGPRTTADGSSVLSLNKSFSENPRGRNSSSNVPNYFHFEGGLRPSPSPLSPERENRADGILKRTCSADGDIGPIRSKVAPKPPPKPKKDGPLFEDEGEDGTEV</sequence>
<name>A0A9P0EAN8_NEZVI</name>
<feature type="compositionally biased region" description="Polar residues" evidence="5">
    <location>
        <begin position="634"/>
        <end position="660"/>
    </location>
</feature>
<feature type="transmembrane region" description="Helical" evidence="6">
    <location>
        <begin position="386"/>
        <end position="412"/>
    </location>
</feature>